<evidence type="ECO:0000313" key="4">
    <source>
        <dbReference type="Proteomes" id="UP001559025"/>
    </source>
</evidence>
<dbReference type="SMART" id="SM00318">
    <property type="entry name" value="SNc"/>
    <property type="match status" value="1"/>
</dbReference>
<dbReference type="RefSeq" id="WP_368802950.1">
    <property type="nucleotide sequence ID" value="NZ_JAZHFV010000003.1"/>
</dbReference>
<protein>
    <submittedName>
        <fullName evidence="3">Thermonuclease family protein</fullName>
    </submittedName>
</protein>
<keyword evidence="1" id="KW-0812">Transmembrane</keyword>
<evidence type="ECO:0000313" key="3">
    <source>
        <dbReference type="EMBL" id="MEX4007864.1"/>
    </source>
</evidence>
<proteinExistence type="predicted"/>
<name>A0ABV3WT67_9HYPH</name>
<dbReference type="PROSITE" id="PS50830">
    <property type="entry name" value="TNASE_3"/>
    <property type="match status" value="1"/>
</dbReference>
<comment type="caution">
    <text evidence="3">The sequence shown here is derived from an EMBL/GenBank/DDBJ whole genome shotgun (WGS) entry which is preliminary data.</text>
</comment>
<keyword evidence="4" id="KW-1185">Reference proteome</keyword>
<accession>A0ABV3WT67</accession>
<keyword evidence="1" id="KW-1133">Transmembrane helix</keyword>
<dbReference type="PANTHER" id="PTHR12302">
    <property type="entry name" value="EBNA2 BINDING PROTEIN P100"/>
    <property type="match status" value="1"/>
</dbReference>
<evidence type="ECO:0000256" key="1">
    <source>
        <dbReference type="SAM" id="Phobius"/>
    </source>
</evidence>
<dbReference type="Gene3D" id="2.40.50.90">
    <property type="match status" value="1"/>
</dbReference>
<sequence>MALKSRNRYARRRKPRSFVRLFLDLALAIAILAALAFVAGHERFGTAETRSGMPQVVDGDSLTLGGARLRLIGIDAPELGQTCVGPRGDYPCGRQARNALAELIGGRPVTCEARRRDRYDRLLASCKAGGVDLNHAMVERGWAVAYGDHDDAERSARDAGRGLWAGSFERPQDWRRIHGGMAEVSHDGLSAIGDWLRSLFQGKMSGQGTDGGETG</sequence>
<feature type="domain" description="TNase-like" evidence="2">
    <location>
        <begin position="47"/>
        <end position="166"/>
    </location>
</feature>
<dbReference type="InterPro" id="IPR016071">
    <property type="entry name" value="Staphylococal_nuclease_OB-fold"/>
</dbReference>
<feature type="transmembrane region" description="Helical" evidence="1">
    <location>
        <begin position="21"/>
        <end position="40"/>
    </location>
</feature>
<dbReference type="SUPFAM" id="SSF50199">
    <property type="entry name" value="Staphylococcal nuclease"/>
    <property type="match status" value="1"/>
</dbReference>
<dbReference type="Pfam" id="PF00565">
    <property type="entry name" value="SNase"/>
    <property type="match status" value="1"/>
</dbReference>
<dbReference type="EMBL" id="JAZHFV010000003">
    <property type="protein sequence ID" value="MEX4007864.1"/>
    <property type="molecule type" value="Genomic_DNA"/>
</dbReference>
<dbReference type="InterPro" id="IPR035437">
    <property type="entry name" value="SNase_OB-fold_sf"/>
</dbReference>
<gene>
    <name evidence="3" type="ORF">V1479_11155</name>
</gene>
<reference evidence="3 4" key="1">
    <citation type="submission" date="2024-01" db="EMBL/GenBank/DDBJ databases">
        <title>New evidence supports the origin of RcGTA from prophage.</title>
        <authorList>
            <person name="Xu Y."/>
            <person name="Liu B."/>
            <person name="Chen F."/>
        </authorList>
    </citation>
    <scope>NUCLEOTIDE SEQUENCE [LARGE SCALE GENOMIC DNA]</scope>
    <source>
        <strain evidence="3 4">CBW1107-2</strain>
    </source>
</reference>
<organism evidence="3 4">
    <name type="scientific">Neoaquamicrobium sediminum</name>
    <dbReference type="NCBI Taxonomy" id="1849104"/>
    <lineage>
        <taxon>Bacteria</taxon>
        <taxon>Pseudomonadati</taxon>
        <taxon>Pseudomonadota</taxon>
        <taxon>Alphaproteobacteria</taxon>
        <taxon>Hyphomicrobiales</taxon>
        <taxon>Phyllobacteriaceae</taxon>
        <taxon>Neoaquamicrobium</taxon>
    </lineage>
</organism>
<keyword evidence="1" id="KW-0472">Membrane</keyword>
<evidence type="ECO:0000259" key="2">
    <source>
        <dbReference type="PROSITE" id="PS50830"/>
    </source>
</evidence>
<dbReference type="PANTHER" id="PTHR12302:SF26">
    <property type="entry name" value="BLR1266 PROTEIN"/>
    <property type="match status" value="1"/>
</dbReference>
<dbReference type="Proteomes" id="UP001559025">
    <property type="component" value="Unassembled WGS sequence"/>
</dbReference>